<sequence>MNPSVTVTGQGRVKIAADQVAVDLAIEIVRSEASQAFEAAAGSATTVLALLADGGVDSRSVRTTNMHLAPKLSWQDGQERMLGFSCGQGLLAVLQGLSGLSRLLSSVATAGVEGVRFNGLVFSAADPAQAQQQARALAIADAKNKAEHYAQLVGRQLGQAISVSEIPGSAGGGPITMMRAASLADMPVAPGEGEVDAKVEVVYEID</sequence>
<dbReference type="EMBL" id="CP034170">
    <property type="protein sequence ID" value="AZI59178.1"/>
    <property type="molecule type" value="Genomic_DNA"/>
</dbReference>
<evidence type="ECO:0000313" key="2">
    <source>
        <dbReference type="Proteomes" id="UP000268084"/>
    </source>
</evidence>
<dbReference type="AlphaFoldDB" id="A0A3G8ZPV4"/>
<keyword evidence="2" id="KW-1185">Reference proteome</keyword>
<dbReference type="GO" id="GO:0006974">
    <property type="term" value="P:DNA damage response"/>
    <property type="evidence" value="ECO:0007669"/>
    <property type="project" value="TreeGrafter"/>
</dbReference>
<dbReference type="Gene3D" id="3.30.110.170">
    <property type="entry name" value="Protein of unknown function (DUF541), domain 1"/>
    <property type="match status" value="1"/>
</dbReference>
<dbReference type="KEGG" id="nak:EH165_14550"/>
<dbReference type="RefSeq" id="WP_124800082.1">
    <property type="nucleotide sequence ID" value="NZ_CP034170.1"/>
</dbReference>
<dbReference type="PANTHER" id="PTHR34387:SF1">
    <property type="entry name" value="PERIPLASMIC IMMUNOGENIC PROTEIN"/>
    <property type="match status" value="1"/>
</dbReference>
<reference evidence="1 2" key="1">
    <citation type="submission" date="2018-11" db="EMBL/GenBank/DDBJ databases">
        <authorList>
            <person name="Da X."/>
        </authorList>
    </citation>
    <scope>NUCLEOTIDE SEQUENCE [LARGE SCALE GENOMIC DNA]</scope>
    <source>
        <strain evidence="1 2">S14-144</strain>
    </source>
</reference>
<gene>
    <name evidence="1" type="ORF">EH165_14550</name>
</gene>
<dbReference type="InterPro" id="IPR007497">
    <property type="entry name" value="SIMPL/DUF541"/>
</dbReference>
<organism evidence="1 2">
    <name type="scientific">Nakamurella antarctica</name>
    <dbReference type="NCBI Taxonomy" id="1902245"/>
    <lineage>
        <taxon>Bacteria</taxon>
        <taxon>Bacillati</taxon>
        <taxon>Actinomycetota</taxon>
        <taxon>Actinomycetes</taxon>
        <taxon>Nakamurellales</taxon>
        <taxon>Nakamurellaceae</taxon>
        <taxon>Nakamurella</taxon>
    </lineage>
</organism>
<dbReference type="Gene3D" id="3.30.70.2970">
    <property type="entry name" value="Protein of unknown function (DUF541), domain 2"/>
    <property type="match status" value="1"/>
</dbReference>
<protein>
    <submittedName>
        <fullName evidence="1">DUF541 domain-containing protein</fullName>
    </submittedName>
</protein>
<name>A0A3G8ZPV4_9ACTN</name>
<dbReference type="Proteomes" id="UP000268084">
    <property type="component" value="Chromosome"/>
</dbReference>
<reference evidence="1 2" key="2">
    <citation type="submission" date="2018-12" db="EMBL/GenBank/DDBJ databases">
        <title>Nakamurella antarcticus sp. nov., isolated from Antarctica South Shetland Islands soil.</title>
        <authorList>
            <person name="Peng F."/>
        </authorList>
    </citation>
    <scope>NUCLEOTIDE SEQUENCE [LARGE SCALE GENOMIC DNA]</scope>
    <source>
        <strain evidence="1 2">S14-144</strain>
    </source>
</reference>
<dbReference type="OrthoDB" id="5191177at2"/>
<evidence type="ECO:0000313" key="1">
    <source>
        <dbReference type="EMBL" id="AZI59178.1"/>
    </source>
</evidence>
<dbReference type="InterPro" id="IPR052022">
    <property type="entry name" value="26kDa_periplasmic_antigen"/>
</dbReference>
<dbReference type="PANTHER" id="PTHR34387">
    <property type="entry name" value="SLR1258 PROTEIN"/>
    <property type="match status" value="1"/>
</dbReference>
<proteinExistence type="predicted"/>
<dbReference type="Pfam" id="PF04402">
    <property type="entry name" value="SIMPL"/>
    <property type="match status" value="1"/>
</dbReference>
<accession>A0A3G8ZPV4</accession>